<reference evidence="2" key="1">
    <citation type="submission" date="2022-07" db="EMBL/GenBank/DDBJ databases">
        <authorList>
            <person name="Macas J."/>
            <person name="Novak P."/>
            <person name="Neumann P."/>
        </authorList>
    </citation>
    <scope>NUCLEOTIDE SEQUENCE</scope>
</reference>
<dbReference type="OrthoDB" id="1306133at2759"/>
<accession>A0A9P0YTY3</accession>
<gene>
    <name evidence="2" type="ORF">CEURO_LOCUS5576</name>
</gene>
<dbReference type="PANTHER" id="PTHR47481">
    <property type="match status" value="1"/>
</dbReference>
<dbReference type="Proteomes" id="UP001152484">
    <property type="component" value="Unassembled WGS sequence"/>
</dbReference>
<organism evidence="2 3">
    <name type="scientific">Cuscuta europaea</name>
    <name type="common">European dodder</name>
    <dbReference type="NCBI Taxonomy" id="41803"/>
    <lineage>
        <taxon>Eukaryota</taxon>
        <taxon>Viridiplantae</taxon>
        <taxon>Streptophyta</taxon>
        <taxon>Embryophyta</taxon>
        <taxon>Tracheophyta</taxon>
        <taxon>Spermatophyta</taxon>
        <taxon>Magnoliopsida</taxon>
        <taxon>eudicotyledons</taxon>
        <taxon>Gunneridae</taxon>
        <taxon>Pentapetalae</taxon>
        <taxon>asterids</taxon>
        <taxon>lamiids</taxon>
        <taxon>Solanales</taxon>
        <taxon>Convolvulaceae</taxon>
        <taxon>Cuscuteae</taxon>
        <taxon>Cuscuta</taxon>
        <taxon>Cuscuta subgen. Cuscuta</taxon>
    </lineage>
</organism>
<comment type="caution">
    <text evidence="2">The sequence shown here is derived from an EMBL/GenBank/DDBJ whole genome shotgun (WGS) entry which is preliminary data.</text>
</comment>
<protein>
    <submittedName>
        <fullName evidence="2">Uncharacterized protein</fullName>
    </submittedName>
</protein>
<dbReference type="PANTHER" id="PTHR47481:SF37">
    <property type="entry name" value="RETROTRANSPOSON GAG DOMAIN-CONTAINING PROTEIN"/>
    <property type="match status" value="1"/>
</dbReference>
<feature type="region of interest" description="Disordered" evidence="1">
    <location>
        <begin position="100"/>
        <end position="189"/>
    </location>
</feature>
<feature type="compositionally biased region" description="Gly residues" evidence="1">
    <location>
        <begin position="180"/>
        <end position="189"/>
    </location>
</feature>
<dbReference type="EMBL" id="CAMAPE010000010">
    <property type="protein sequence ID" value="CAH9075767.1"/>
    <property type="molecule type" value="Genomic_DNA"/>
</dbReference>
<sequence length="189" mass="20736">MAASMAHSMELKRLFTTTKKKENQSMEQYMREIQKIVDALATINSLVSMKDLLEQTLLGLGPDYESIFTTLTTFPEGLTFEKLRTKLVEQENRLAYLRSQEAPPSPVAFGTQPHPQAHAGSGQEACGGALFARGRGRRGRGRGPRGRGRNFGQNGYGQPPFGPPGYGQQPYGPPGYEQQGYGGQQRSGQ</sequence>
<proteinExistence type="predicted"/>
<evidence type="ECO:0000313" key="2">
    <source>
        <dbReference type="EMBL" id="CAH9075767.1"/>
    </source>
</evidence>
<dbReference type="AlphaFoldDB" id="A0A9P0YTY3"/>
<evidence type="ECO:0000256" key="1">
    <source>
        <dbReference type="SAM" id="MobiDB-lite"/>
    </source>
</evidence>
<feature type="compositionally biased region" description="Low complexity" evidence="1">
    <location>
        <begin position="150"/>
        <end position="159"/>
    </location>
</feature>
<dbReference type="Pfam" id="PF14223">
    <property type="entry name" value="Retrotran_gag_2"/>
    <property type="match status" value="1"/>
</dbReference>
<feature type="compositionally biased region" description="Low complexity" evidence="1">
    <location>
        <begin position="166"/>
        <end position="179"/>
    </location>
</feature>
<keyword evidence="3" id="KW-1185">Reference proteome</keyword>
<evidence type="ECO:0000313" key="3">
    <source>
        <dbReference type="Proteomes" id="UP001152484"/>
    </source>
</evidence>
<feature type="compositionally biased region" description="Basic residues" evidence="1">
    <location>
        <begin position="134"/>
        <end position="148"/>
    </location>
</feature>
<name>A0A9P0YTY3_CUSEU</name>